<evidence type="ECO:0000256" key="6">
    <source>
        <dbReference type="ARBA" id="ARBA00022679"/>
    </source>
</evidence>
<keyword evidence="7" id="KW-0812">Transmembrane</keyword>
<dbReference type="InterPro" id="IPR026116">
    <property type="entry name" value="GT18_cat"/>
</dbReference>
<evidence type="ECO:0000313" key="16">
    <source>
        <dbReference type="Proteomes" id="UP001432322"/>
    </source>
</evidence>
<keyword evidence="8" id="KW-0735">Signal-anchor</keyword>
<dbReference type="Proteomes" id="UP001432322">
    <property type="component" value="Unassembled WGS sequence"/>
</dbReference>
<dbReference type="PANTHER" id="PTHR15075">
    <property type="entry name" value="ALPHA-MANNOSIDE BETA-1,6-N-ACETYLGLUCOSAMINYLTRANSFERASE"/>
    <property type="match status" value="1"/>
</dbReference>
<keyword evidence="6" id="KW-0808">Transferase</keyword>
<name>A0AAV5WAX7_9BILA</name>
<keyword evidence="16" id="KW-1185">Reference proteome</keyword>
<evidence type="ECO:0000256" key="11">
    <source>
        <dbReference type="ARBA" id="ARBA00023136"/>
    </source>
</evidence>
<dbReference type="PANTHER" id="PTHR15075:SF2">
    <property type="entry name" value="ALPHA-1,6-MANNOSYLGLYCOPROTEIN 6-BETA-N-ACETYLGLUCOSAMINYLTRANSFERASE"/>
    <property type="match status" value="1"/>
</dbReference>
<organism evidence="15 16">
    <name type="scientific">Pristionchus fissidentatus</name>
    <dbReference type="NCBI Taxonomy" id="1538716"/>
    <lineage>
        <taxon>Eukaryota</taxon>
        <taxon>Metazoa</taxon>
        <taxon>Ecdysozoa</taxon>
        <taxon>Nematoda</taxon>
        <taxon>Chromadorea</taxon>
        <taxon>Rhabditida</taxon>
        <taxon>Rhabditina</taxon>
        <taxon>Diplogasteromorpha</taxon>
        <taxon>Diplogasteroidea</taxon>
        <taxon>Neodiplogasteridae</taxon>
        <taxon>Pristionchus</taxon>
    </lineage>
</organism>
<gene>
    <name evidence="15" type="ORF">PFISCL1PPCAC_19145</name>
</gene>
<evidence type="ECO:0000256" key="8">
    <source>
        <dbReference type="ARBA" id="ARBA00022968"/>
    </source>
</evidence>
<sequence>SSIDGGSVDALSWWSPSSRVMRCSRGWPRLCRAWRLIVCLTLSFISACIVYSYCALTELNEPSPAVATALSTVVVHKTRMPDTTRVHLNTTECFPSKSELVDFPNCRSKWDWMVDGWRTDQCYAKMGVNGTGCSIRRFLSTAEKHCPPLHGSTLNESRRMAEPNFSMEQLFSKLTDKAVNYEFMKQRMSRMWDSWKEAYRENVRLHPKTMANRTMLKIVLHLGFLTNTKFGELSSKGGPLGELVQWSDLIASLHILGHDLRISTQPDSVLRNIDAFARLAPCPNGNQVDLIFTDIMGLRLMQRKRRPFVVSNKCKLRLLDSFGTQAEFNTREYFNGHKSELGKSNPWGGHGLALRQFLSLYPHTHDNTFLGFVVNTHLNGTLNKTRSGVLVYGKEKYMWAKAEAAVRTAMEVTEVHATVADASDASSLPSGVINHRLLNELQFHELLSKVRVFLGLGFPFEGPAPLEAVAHGAIFINPRFDPPKGRLTEKFFAEKPTLRALTSQCPYLEDMGEPWVMTVDTNDTKALKDAIERAMMSDVTPRLPSELTASGMLLRVSIIVDRLNTCETMPVWPPPSALRERVGVAGASCESVCSSAGLRCDSALFPLVNKKERLVERMKCESIATTPSIVAPSKCTLQENSLLFSCSSSLAGTIRLCPCRDFLPDQRELCTQCL</sequence>
<keyword evidence="10" id="KW-0333">Golgi apparatus</keyword>
<dbReference type="Pfam" id="PF15024">
    <property type="entry name" value="Glyco_transf_18"/>
    <property type="match status" value="1"/>
</dbReference>
<dbReference type="EC" id="2.4.1.155" evidence="4"/>
<comment type="catalytic activity">
    <reaction evidence="13">
        <text>N(4)-{beta-D-GlcNAc-(1-&gt;2)-[beta-D-GlcNAc-(1-&gt;4)]-alpha-D-Man-(1-&gt;3)-[beta-D-GlcNAc-(1-&gt;2)-alpha-D-Man-(1-&gt;6)]-beta-D-Man-(1-&gt;4)-beta-D-GlcNAc-(1-&gt;4)-beta-D-GlcNAc}-L-asparaginyl-[protein] + UDP-N-acetyl-alpha-D-glucosamine = N(4)-{beta-D-GlcNAc-(1-&gt;2)-[beta-D-GlcNAc-(1-&gt;4)]-alpha-D-Man-(1-&gt;3)-[beta-D-GlcNAc-(1-&gt;2)-[beta-D-GlcNAc-(1-&gt;6)]-alpha-D-Man-(1-&gt;6)]-beta-D-Man-(1-&gt;4)-beta-D-GlcNAc-(1-&gt;4)-beta-D-GlcNAc}-L-asparaginyl-[protein] + UDP + H(+)</text>
        <dbReference type="Rhea" id="RHEA:16921"/>
        <dbReference type="Rhea" id="RHEA-COMP:14374"/>
        <dbReference type="Rhea" id="RHEA-COMP:14377"/>
        <dbReference type="ChEBI" id="CHEBI:15378"/>
        <dbReference type="ChEBI" id="CHEBI:57705"/>
        <dbReference type="ChEBI" id="CHEBI:58223"/>
        <dbReference type="ChEBI" id="CHEBI:139507"/>
        <dbReference type="ChEBI" id="CHEBI:139510"/>
        <dbReference type="EC" id="2.4.1.155"/>
    </reaction>
</comment>
<keyword evidence="9" id="KW-1133">Transmembrane helix</keyword>
<reference evidence="15" key="1">
    <citation type="submission" date="2023-10" db="EMBL/GenBank/DDBJ databases">
        <title>Genome assembly of Pristionchus species.</title>
        <authorList>
            <person name="Yoshida K."/>
            <person name="Sommer R.J."/>
        </authorList>
    </citation>
    <scope>NUCLEOTIDE SEQUENCE</scope>
    <source>
        <strain evidence="15">RS5133</strain>
    </source>
</reference>
<evidence type="ECO:0000256" key="2">
    <source>
        <dbReference type="ARBA" id="ARBA00004922"/>
    </source>
</evidence>
<evidence type="ECO:0000256" key="3">
    <source>
        <dbReference type="ARBA" id="ARBA00007477"/>
    </source>
</evidence>
<accession>A0AAV5WAX7</accession>
<dbReference type="EMBL" id="BTSY01000005">
    <property type="protein sequence ID" value="GMT27848.1"/>
    <property type="molecule type" value="Genomic_DNA"/>
</dbReference>
<evidence type="ECO:0000313" key="15">
    <source>
        <dbReference type="EMBL" id="GMT27848.1"/>
    </source>
</evidence>
<evidence type="ECO:0000256" key="13">
    <source>
        <dbReference type="ARBA" id="ARBA00048243"/>
    </source>
</evidence>
<evidence type="ECO:0000256" key="1">
    <source>
        <dbReference type="ARBA" id="ARBA00004323"/>
    </source>
</evidence>
<comment type="similarity">
    <text evidence="3">Belongs to the glycosyltransferase 18 family.</text>
</comment>
<feature type="domain" description="Glycosyltransferase family 18 catalytic" evidence="14">
    <location>
        <begin position="122"/>
        <end position="659"/>
    </location>
</feature>
<proteinExistence type="inferred from homology"/>
<keyword evidence="11" id="KW-0472">Membrane</keyword>
<evidence type="ECO:0000259" key="14">
    <source>
        <dbReference type="Pfam" id="PF15024"/>
    </source>
</evidence>
<dbReference type="InterPro" id="IPR052105">
    <property type="entry name" value="MGAT5_Glycosyltransferase"/>
</dbReference>
<evidence type="ECO:0000256" key="9">
    <source>
        <dbReference type="ARBA" id="ARBA00022989"/>
    </source>
</evidence>
<keyword evidence="12" id="KW-0325">Glycoprotein</keyword>
<dbReference type="GO" id="GO:0030144">
    <property type="term" value="F:alpha-1,6-mannosylglycoprotein 6-beta-N-acetylglucosaminyltransferase activity"/>
    <property type="evidence" value="ECO:0007669"/>
    <property type="project" value="UniProtKB-EC"/>
</dbReference>
<evidence type="ECO:0000256" key="7">
    <source>
        <dbReference type="ARBA" id="ARBA00022692"/>
    </source>
</evidence>
<feature type="non-terminal residue" evidence="15">
    <location>
        <position position="1"/>
    </location>
</feature>
<keyword evidence="5" id="KW-0328">Glycosyltransferase</keyword>
<dbReference type="GO" id="GO:0006487">
    <property type="term" value="P:protein N-linked glycosylation"/>
    <property type="evidence" value="ECO:0007669"/>
    <property type="project" value="TreeGrafter"/>
</dbReference>
<protein>
    <recommendedName>
        <fullName evidence="4">alpha-1,6-mannosyl-glycoprotein 6-beta-N-acetylglucosaminyltransferase</fullName>
        <ecNumber evidence="4">2.4.1.155</ecNumber>
    </recommendedName>
</protein>
<evidence type="ECO:0000256" key="12">
    <source>
        <dbReference type="ARBA" id="ARBA00023180"/>
    </source>
</evidence>
<evidence type="ECO:0000256" key="4">
    <source>
        <dbReference type="ARBA" id="ARBA00012671"/>
    </source>
</evidence>
<comment type="pathway">
    <text evidence="2">Protein modification; protein glycosylation.</text>
</comment>
<dbReference type="AlphaFoldDB" id="A0AAV5WAX7"/>
<evidence type="ECO:0000256" key="10">
    <source>
        <dbReference type="ARBA" id="ARBA00023034"/>
    </source>
</evidence>
<comment type="subcellular location">
    <subcellularLocation>
        <location evidence="1">Golgi apparatus membrane</location>
        <topology evidence="1">Single-pass type II membrane protein</topology>
    </subcellularLocation>
</comment>
<dbReference type="GO" id="GO:0000139">
    <property type="term" value="C:Golgi membrane"/>
    <property type="evidence" value="ECO:0007669"/>
    <property type="project" value="UniProtKB-SubCell"/>
</dbReference>
<comment type="caution">
    <text evidence="15">The sequence shown here is derived from an EMBL/GenBank/DDBJ whole genome shotgun (WGS) entry which is preliminary data.</text>
</comment>
<evidence type="ECO:0000256" key="5">
    <source>
        <dbReference type="ARBA" id="ARBA00022676"/>
    </source>
</evidence>